<evidence type="ECO:0000313" key="3">
    <source>
        <dbReference type="EMBL" id="SVB59288.1"/>
    </source>
</evidence>
<dbReference type="Pfam" id="PF21742">
    <property type="entry name" value="DUF6868"/>
    <property type="match status" value="1"/>
</dbReference>
<evidence type="ECO:0000256" key="1">
    <source>
        <dbReference type="SAM" id="Phobius"/>
    </source>
</evidence>
<organism evidence="3">
    <name type="scientific">marine metagenome</name>
    <dbReference type="NCBI Taxonomy" id="408172"/>
    <lineage>
        <taxon>unclassified sequences</taxon>
        <taxon>metagenomes</taxon>
        <taxon>ecological metagenomes</taxon>
    </lineage>
</organism>
<gene>
    <name evidence="3" type="ORF">METZ01_LOCUS212142</name>
</gene>
<keyword evidence="1" id="KW-1133">Transmembrane helix</keyword>
<protein>
    <recommendedName>
        <fullName evidence="2">DUF6868 domain-containing protein</fullName>
    </recommendedName>
</protein>
<dbReference type="EMBL" id="UINC01048584">
    <property type="protein sequence ID" value="SVB59288.1"/>
    <property type="molecule type" value="Genomic_DNA"/>
</dbReference>
<proteinExistence type="predicted"/>
<dbReference type="AlphaFoldDB" id="A0A382F8B5"/>
<name>A0A382F8B5_9ZZZZ</name>
<accession>A0A382F8B5</accession>
<reference evidence="3" key="1">
    <citation type="submission" date="2018-05" db="EMBL/GenBank/DDBJ databases">
        <authorList>
            <person name="Lanie J.A."/>
            <person name="Ng W.-L."/>
            <person name="Kazmierczak K.M."/>
            <person name="Andrzejewski T.M."/>
            <person name="Davidsen T.M."/>
            <person name="Wayne K.J."/>
            <person name="Tettelin H."/>
            <person name="Glass J.I."/>
            <person name="Rusch D."/>
            <person name="Podicherti R."/>
            <person name="Tsui H.-C.T."/>
            <person name="Winkler M.E."/>
        </authorList>
    </citation>
    <scope>NUCLEOTIDE SEQUENCE</scope>
</reference>
<keyword evidence="1" id="KW-0812">Transmembrane</keyword>
<evidence type="ECO:0000259" key="2">
    <source>
        <dbReference type="Pfam" id="PF21742"/>
    </source>
</evidence>
<keyword evidence="1" id="KW-0472">Membrane</keyword>
<feature type="transmembrane region" description="Helical" evidence="1">
    <location>
        <begin position="12"/>
        <end position="34"/>
    </location>
</feature>
<dbReference type="InterPro" id="IPR049220">
    <property type="entry name" value="DUF6868"/>
</dbReference>
<sequence>MDIATLTEFFKYCTIINVAILLISIITVASDFAYNMHTKLGVWEGSKEAHKQSAYKILGNYKILTIVFNAVPYFALCCCI</sequence>
<feature type="domain" description="DUF6868" evidence="2">
    <location>
        <begin position="1"/>
        <end position="77"/>
    </location>
</feature>